<protein>
    <submittedName>
        <fullName evidence="2">Uncharacterized protein</fullName>
    </submittedName>
</protein>
<evidence type="ECO:0000313" key="2">
    <source>
        <dbReference type="EMBL" id="KAK2197886.1"/>
    </source>
</evidence>
<name>A0AAD9PNM7_9APIC</name>
<dbReference type="AlphaFoldDB" id="A0AAD9PNM7"/>
<comment type="caution">
    <text evidence="2">The sequence shown here is derived from an EMBL/GenBank/DDBJ whole genome shotgun (WGS) entry which is preliminary data.</text>
</comment>
<dbReference type="Proteomes" id="UP001214638">
    <property type="component" value="Unassembled WGS sequence"/>
</dbReference>
<reference evidence="2" key="1">
    <citation type="journal article" date="2023" name="Nat. Microbiol.">
        <title>Babesia duncani multi-omics identifies virulence factors and drug targets.</title>
        <authorList>
            <person name="Singh P."/>
            <person name="Lonardi S."/>
            <person name="Liang Q."/>
            <person name="Vydyam P."/>
            <person name="Khabirova E."/>
            <person name="Fang T."/>
            <person name="Gihaz S."/>
            <person name="Thekkiniath J."/>
            <person name="Munshi M."/>
            <person name="Abel S."/>
            <person name="Ciampossin L."/>
            <person name="Batugedara G."/>
            <person name="Gupta M."/>
            <person name="Lu X.M."/>
            <person name="Lenz T."/>
            <person name="Chakravarty S."/>
            <person name="Cornillot E."/>
            <person name="Hu Y."/>
            <person name="Ma W."/>
            <person name="Gonzalez L.M."/>
            <person name="Sanchez S."/>
            <person name="Estrada K."/>
            <person name="Sanchez-Flores A."/>
            <person name="Montero E."/>
            <person name="Harb O.S."/>
            <person name="Le Roch K.G."/>
            <person name="Mamoun C.B."/>
        </authorList>
    </citation>
    <scope>NUCLEOTIDE SEQUENCE</scope>
    <source>
        <strain evidence="2">WA1</strain>
    </source>
</reference>
<proteinExistence type="predicted"/>
<dbReference type="EMBL" id="JALLKP010000001">
    <property type="protein sequence ID" value="KAK2197886.1"/>
    <property type="molecule type" value="Genomic_DNA"/>
</dbReference>
<keyword evidence="3" id="KW-1185">Reference proteome</keyword>
<evidence type="ECO:0000313" key="1">
    <source>
        <dbReference type="EMBL" id="KAK2194827.1"/>
    </source>
</evidence>
<gene>
    <name evidence="2" type="ORF">BdWA1_000889</name>
    <name evidence="1" type="ORF">BdWA1_003692</name>
</gene>
<dbReference type="KEGG" id="bdw:94335187"/>
<dbReference type="RefSeq" id="XP_067804728.1">
    <property type="nucleotide sequence ID" value="XM_067945937.1"/>
</dbReference>
<organism evidence="2 3">
    <name type="scientific">Babesia duncani</name>
    <dbReference type="NCBI Taxonomy" id="323732"/>
    <lineage>
        <taxon>Eukaryota</taxon>
        <taxon>Sar</taxon>
        <taxon>Alveolata</taxon>
        <taxon>Apicomplexa</taxon>
        <taxon>Aconoidasida</taxon>
        <taxon>Piroplasmida</taxon>
        <taxon>Babesiidae</taxon>
        <taxon>Babesia</taxon>
    </lineage>
</organism>
<sequence length="132" mass="15415">MLNLLPLRNPAVSLLYGKTGLQRIRVGKEQHVLEVDRKLIDEVYAHARDDVILHNDYIPLKHRNYMEYKLIAYHLIEAFENPERSHKTTLSGITFIDKLCDLYLSKMVQTQAHVLQETSNMHFSFPIQGKNI</sequence>
<evidence type="ECO:0000313" key="3">
    <source>
        <dbReference type="Proteomes" id="UP001214638"/>
    </source>
</evidence>
<dbReference type="GeneID" id="94335187"/>
<dbReference type="EMBL" id="JALLKP010000039">
    <property type="protein sequence ID" value="KAK2194827.1"/>
    <property type="molecule type" value="Genomic_DNA"/>
</dbReference>
<accession>A0AAD9PNM7</accession>